<dbReference type="SUPFAM" id="SSF101898">
    <property type="entry name" value="NHL repeat"/>
    <property type="match status" value="1"/>
</dbReference>
<keyword evidence="2" id="KW-1185">Reference proteome</keyword>
<evidence type="ECO:0000313" key="2">
    <source>
        <dbReference type="Proteomes" id="UP000192578"/>
    </source>
</evidence>
<accession>A0A9X6NGG7</accession>
<evidence type="ECO:0000313" key="1">
    <source>
        <dbReference type="EMBL" id="OWA53522.1"/>
    </source>
</evidence>
<dbReference type="PANTHER" id="PTHR46513">
    <property type="entry name" value="VITELLOGENIN RECEPTOR-LIKE PROTEIN-RELATED-RELATED"/>
    <property type="match status" value="1"/>
</dbReference>
<dbReference type="InterPro" id="IPR050778">
    <property type="entry name" value="Cueball_EGF_LRP_Nidogen"/>
</dbReference>
<dbReference type="InterPro" id="IPR000033">
    <property type="entry name" value="LDLR_classB_rpt"/>
</dbReference>
<comment type="caution">
    <text evidence="1">The sequence shown here is derived from an EMBL/GenBank/DDBJ whole genome shotgun (WGS) entry which is preliminary data.</text>
</comment>
<dbReference type="InterPro" id="IPR011042">
    <property type="entry name" value="6-blade_b-propeller_TolB-like"/>
</dbReference>
<dbReference type="PANTHER" id="PTHR46513:SF13">
    <property type="entry name" value="EGF-LIKE DOMAIN-CONTAINING PROTEIN"/>
    <property type="match status" value="1"/>
</dbReference>
<reference evidence="2" key="1">
    <citation type="submission" date="2017-01" db="EMBL/GenBank/DDBJ databases">
        <title>Comparative genomics of anhydrobiosis in the tardigrade Hypsibius dujardini.</title>
        <authorList>
            <person name="Yoshida Y."/>
            <person name="Koutsovoulos G."/>
            <person name="Laetsch D."/>
            <person name="Stevens L."/>
            <person name="Kumar S."/>
            <person name="Horikawa D."/>
            <person name="Ishino K."/>
            <person name="Komine S."/>
            <person name="Tomita M."/>
            <person name="Blaxter M."/>
            <person name="Arakawa K."/>
        </authorList>
    </citation>
    <scope>NUCLEOTIDE SEQUENCE [LARGE SCALE GENOMIC DNA]</scope>
    <source>
        <strain evidence="2">Z151</strain>
    </source>
</reference>
<name>A0A9X6NGG7_HYPEX</name>
<proteinExistence type="predicted"/>
<sequence>MDGSNRQVLVTGVCAMSLALDYEANDLYWADQNTGNIECISLNGGGKRIVSAQGSKGQDSLGISLSGGRVYWTSYSNGTVKSITKSGSTMKQHSLPAGRSGELLGIVFVLKQCPKFDARALAVDYETDDLYWTEYHTGNVECIFLYGGRKRLISAQPLRKFSYGISLTSHYIFWTSTSSTGTLHSMTKSGMGVQLHDLPAGRSGHLRGAAFVPNQCPKNTLMSL</sequence>
<dbReference type="GO" id="GO:0005886">
    <property type="term" value="C:plasma membrane"/>
    <property type="evidence" value="ECO:0007669"/>
    <property type="project" value="TreeGrafter"/>
</dbReference>
<dbReference type="SMART" id="SM00135">
    <property type="entry name" value="LY"/>
    <property type="match status" value="3"/>
</dbReference>
<dbReference type="EMBL" id="MTYJ01000327">
    <property type="protein sequence ID" value="OWA53522.1"/>
    <property type="molecule type" value="Genomic_DNA"/>
</dbReference>
<organism evidence="1 2">
    <name type="scientific">Hypsibius exemplaris</name>
    <name type="common">Freshwater tardigrade</name>
    <dbReference type="NCBI Taxonomy" id="2072580"/>
    <lineage>
        <taxon>Eukaryota</taxon>
        <taxon>Metazoa</taxon>
        <taxon>Ecdysozoa</taxon>
        <taxon>Tardigrada</taxon>
        <taxon>Eutardigrada</taxon>
        <taxon>Parachela</taxon>
        <taxon>Hypsibioidea</taxon>
        <taxon>Hypsibiidae</taxon>
        <taxon>Hypsibius</taxon>
    </lineage>
</organism>
<gene>
    <name evidence="1" type="ORF">BV898_17948</name>
</gene>
<dbReference type="Gene3D" id="2.120.10.30">
    <property type="entry name" value="TolB, C-terminal domain"/>
    <property type="match status" value="2"/>
</dbReference>
<protein>
    <submittedName>
        <fullName evidence="1">Uncharacterized protein</fullName>
    </submittedName>
</protein>
<dbReference type="AlphaFoldDB" id="A0A9X6NGG7"/>
<dbReference type="GO" id="GO:0060070">
    <property type="term" value="P:canonical Wnt signaling pathway"/>
    <property type="evidence" value="ECO:0007669"/>
    <property type="project" value="TreeGrafter"/>
</dbReference>
<dbReference type="Proteomes" id="UP000192578">
    <property type="component" value="Unassembled WGS sequence"/>
</dbReference>
<dbReference type="GO" id="GO:0042813">
    <property type="term" value="F:Wnt receptor activity"/>
    <property type="evidence" value="ECO:0007669"/>
    <property type="project" value="TreeGrafter"/>
</dbReference>
<dbReference type="GO" id="GO:0017147">
    <property type="term" value="F:Wnt-protein binding"/>
    <property type="evidence" value="ECO:0007669"/>
    <property type="project" value="TreeGrafter"/>
</dbReference>